<dbReference type="GO" id="GO:0016192">
    <property type="term" value="P:vesicle-mediated transport"/>
    <property type="evidence" value="ECO:0007669"/>
    <property type="project" value="InterPro"/>
</dbReference>
<keyword evidence="5 8" id="KW-1133">Transmembrane helix</keyword>
<sequence length="265" mass="28491">IWFNVCWEEVGLAMAQWWPSARQLPVVAPSERSEAAGGSSASGSFFRGLLPSGAQPAESAGTGAAESSSWRFWRQAPTAPAGVTQESRSSFNFGLNVAALGIAQADAEESLASDALCPSLTLRQRLIGWGCCLVVGALLEFCSFGRAFHALVGGHAAATRFAVLYSLGNLTALAGTLFLAGPSRQCRRMGKERRWVASLSFLVSLALSLLVALACGDFHGRTLVLLALVFVQWLALVWYTLSYIPFGRRMTLEALRRCWSHAFGE</sequence>
<keyword evidence="2 8" id="KW-0813">Transport</keyword>
<evidence type="ECO:0000256" key="3">
    <source>
        <dbReference type="ARBA" id="ARBA00022692"/>
    </source>
</evidence>
<evidence type="ECO:0000256" key="4">
    <source>
        <dbReference type="ARBA" id="ARBA00022927"/>
    </source>
</evidence>
<protein>
    <recommendedName>
        <fullName evidence="8">Vesicle transport protein</fullName>
    </recommendedName>
</protein>
<dbReference type="InterPro" id="IPR011691">
    <property type="entry name" value="Vesicle_transpt_SFT2"/>
</dbReference>
<evidence type="ECO:0000256" key="6">
    <source>
        <dbReference type="ARBA" id="ARBA00023136"/>
    </source>
</evidence>
<reference evidence="9" key="1">
    <citation type="submission" date="2021-02" db="EMBL/GenBank/DDBJ databases">
        <authorList>
            <person name="Dougan E. K."/>
            <person name="Rhodes N."/>
            <person name="Thang M."/>
            <person name="Chan C."/>
        </authorList>
    </citation>
    <scope>NUCLEOTIDE SEQUENCE</scope>
</reference>
<dbReference type="GO" id="GO:0016020">
    <property type="term" value="C:membrane"/>
    <property type="evidence" value="ECO:0007669"/>
    <property type="project" value="UniProtKB-SubCell"/>
</dbReference>
<keyword evidence="6 8" id="KW-0472">Membrane</keyword>
<organism evidence="9 10">
    <name type="scientific">Polarella glacialis</name>
    <name type="common">Dinoflagellate</name>
    <dbReference type="NCBI Taxonomy" id="89957"/>
    <lineage>
        <taxon>Eukaryota</taxon>
        <taxon>Sar</taxon>
        <taxon>Alveolata</taxon>
        <taxon>Dinophyceae</taxon>
        <taxon>Suessiales</taxon>
        <taxon>Suessiaceae</taxon>
        <taxon>Polarella</taxon>
    </lineage>
</organism>
<feature type="non-terminal residue" evidence="9">
    <location>
        <position position="1"/>
    </location>
</feature>
<comment type="subcellular location">
    <subcellularLocation>
        <location evidence="1 8">Membrane</location>
        <topology evidence="1 8">Multi-pass membrane protein</topology>
    </subcellularLocation>
</comment>
<gene>
    <name evidence="9" type="ORF">PGLA2088_LOCUS48537</name>
</gene>
<feature type="transmembrane region" description="Helical" evidence="8">
    <location>
        <begin position="195"/>
        <end position="214"/>
    </location>
</feature>
<dbReference type="GO" id="GO:0015031">
    <property type="term" value="P:protein transport"/>
    <property type="evidence" value="ECO:0007669"/>
    <property type="project" value="UniProtKB-KW"/>
</dbReference>
<dbReference type="Proteomes" id="UP000626109">
    <property type="component" value="Unassembled WGS sequence"/>
</dbReference>
<evidence type="ECO:0000256" key="1">
    <source>
        <dbReference type="ARBA" id="ARBA00004141"/>
    </source>
</evidence>
<dbReference type="PANTHER" id="PTHR23137">
    <property type="entry name" value="VESICLE TRANSPORT PROTEIN-RELATED"/>
    <property type="match status" value="1"/>
</dbReference>
<feature type="transmembrane region" description="Helical" evidence="8">
    <location>
        <begin position="161"/>
        <end position="183"/>
    </location>
</feature>
<name>A0A813LSA4_POLGL</name>
<proteinExistence type="inferred from homology"/>
<dbReference type="Pfam" id="PF04178">
    <property type="entry name" value="Got1"/>
    <property type="match status" value="1"/>
</dbReference>
<dbReference type="GO" id="GO:0005737">
    <property type="term" value="C:cytoplasm"/>
    <property type="evidence" value="ECO:0007669"/>
    <property type="project" value="UniProtKB-ARBA"/>
</dbReference>
<comment type="caution">
    <text evidence="9">The sequence shown here is derived from an EMBL/GenBank/DDBJ whole genome shotgun (WGS) entry which is preliminary data.</text>
</comment>
<dbReference type="GO" id="GO:0012505">
    <property type="term" value="C:endomembrane system"/>
    <property type="evidence" value="ECO:0007669"/>
    <property type="project" value="UniProtKB-ARBA"/>
</dbReference>
<feature type="transmembrane region" description="Helical" evidence="8">
    <location>
        <begin position="126"/>
        <end position="149"/>
    </location>
</feature>
<evidence type="ECO:0000313" key="9">
    <source>
        <dbReference type="EMBL" id="CAE8736932.1"/>
    </source>
</evidence>
<dbReference type="InterPro" id="IPR007305">
    <property type="entry name" value="Vesicle_transpt_Got1/SFT2"/>
</dbReference>
<comment type="similarity">
    <text evidence="7 8">Belongs to the SFT2 family.</text>
</comment>
<keyword evidence="3 8" id="KW-0812">Transmembrane</keyword>
<dbReference type="PANTHER" id="PTHR23137:SF6">
    <property type="entry name" value="VESICLE TRANSPORT PROTEIN"/>
    <property type="match status" value="1"/>
</dbReference>
<evidence type="ECO:0000256" key="5">
    <source>
        <dbReference type="ARBA" id="ARBA00022989"/>
    </source>
</evidence>
<comment type="function">
    <text evidence="8">May be involved in fusion of retrograde transport vesicles derived from an endocytic compartment with the Golgi complex.</text>
</comment>
<evidence type="ECO:0000256" key="8">
    <source>
        <dbReference type="RuleBase" id="RU363111"/>
    </source>
</evidence>
<keyword evidence="4 8" id="KW-0653">Protein transport</keyword>
<evidence type="ECO:0000313" key="10">
    <source>
        <dbReference type="Proteomes" id="UP000626109"/>
    </source>
</evidence>
<evidence type="ECO:0000256" key="7">
    <source>
        <dbReference type="ARBA" id="ARBA00025800"/>
    </source>
</evidence>
<dbReference type="AlphaFoldDB" id="A0A813LSA4"/>
<accession>A0A813LSA4</accession>
<evidence type="ECO:0000256" key="2">
    <source>
        <dbReference type="ARBA" id="ARBA00022448"/>
    </source>
</evidence>
<dbReference type="EMBL" id="CAJNNW010036710">
    <property type="protein sequence ID" value="CAE8736932.1"/>
    <property type="molecule type" value="Genomic_DNA"/>
</dbReference>
<feature type="transmembrane region" description="Helical" evidence="8">
    <location>
        <begin position="220"/>
        <end position="241"/>
    </location>
</feature>